<proteinExistence type="predicted"/>
<evidence type="ECO:0000256" key="1">
    <source>
        <dbReference type="SAM" id="SignalP"/>
    </source>
</evidence>
<evidence type="ECO:0000313" key="2">
    <source>
        <dbReference type="EMBL" id="KAA5608586.1"/>
    </source>
</evidence>
<dbReference type="OrthoDB" id="9816424at2"/>
<feature type="chain" id="PRO_5024282742" evidence="1">
    <location>
        <begin position="34"/>
        <end position="374"/>
    </location>
</feature>
<keyword evidence="3" id="KW-1185">Reference proteome</keyword>
<accession>A0A5M6IJZ3</accession>
<name>A0A5M6IJZ3_9PROT</name>
<gene>
    <name evidence="2" type="ORF">F1189_28305</name>
</gene>
<dbReference type="AlphaFoldDB" id="A0A5M6IJZ3"/>
<protein>
    <submittedName>
        <fullName evidence="2">Uncharacterized protein</fullName>
    </submittedName>
</protein>
<dbReference type="Proteomes" id="UP000325255">
    <property type="component" value="Unassembled WGS sequence"/>
</dbReference>
<reference evidence="2 3" key="1">
    <citation type="submission" date="2019-09" db="EMBL/GenBank/DDBJ databases">
        <title>Genome sequence of Rhodovastum atsumiense, a diverse member of the Acetobacteraceae family of non-sulfur purple photosynthetic bacteria.</title>
        <authorList>
            <person name="Meyer T."/>
            <person name="Kyndt J."/>
        </authorList>
    </citation>
    <scope>NUCLEOTIDE SEQUENCE [LARGE SCALE GENOMIC DNA]</scope>
    <source>
        <strain evidence="2 3">DSM 21279</strain>
    </source>
</reference>
<evidence type="ECO:0000313" key="3">
    <source>
        <dbReference type="Proteomes" id="UP000325255"/>
    </source>
</evidence>
<dbReference type="Gene3D" id="3.20.20.80">
    <property type="entry name" value="Glycosidases"/>
    <property type="match status" value="1"/>
</dbReference>
<dbReference type="EMBL" id="VWPK01000076">
    <property type="protein sequence ID" value="KAA5608586.1"/>
    <property type="molecule type" value="Genomic_DNA"/>
</dbReference>
<dbReference type="RefSeq" id="WP_150045238.1">
    <property type="nucleotide sequence ID" value="NZ_OW485601.1"/>
</dbReference>
<keyword evidence="1" id="KW-0732">Signal</keyword>
<organism evidence="2 3">
    <name type="scientific">Rhodovastum atsumiense</name>
    <dbReference type="NCBI Taxonomy" id="504468"/>
    <lineage>
        <taxon>Bacteria</taxon>
        <taxon>Pseudomonadati</taxon>
        <taxon>Pseudomonadota</taxon>
        <taxon>Alphaproteobacteria</taxon>
        <taxon>Acetobacterales</taxon>
        <taxon>Acetobacteraceae</taxon>
        <taxon>Rhodovastum</taxon>
    </lineage>
</organism>
<comment type="caution">
    <text evidence="2">The sequence shown here is derived from an EMBL/GenBank/DDBJ whole genome shotgun (WGS) entry which is preliminary data.</text>
</comment>
<sequence>MFIKFAAKARATSVSFRLGLLISQFCFVTSAFAGDRPTIGAIRWDAWYVTSSPAPGYFTCSALAARQYHWRAPWFFQKTADGGLDCNQKSIAEMGKIIDQEIVYAHTAGLGYWAFVWYRLGDPMLEGWRLYQQSLRRNEVKWSMIVGYSQFHFDMTRANGYASPEVYAQFFMQDNFQRVLDHRPLLYLFRDSGVTNDQLKADVLALRRATLGVGNPYVVVMFANAALAARDAAEFGGDAISAYATVGNGEQHTFKDLAREVSTLRSAMAATGYPVIPLAMTGWDTRPEHDRVLPWKPQAHLRPSRVYDAPNPDELKTEMNDIIAWIRTHRAAAPANVALIYAWNEFTEGGWLCPTWTDNGPDVSRINSLAEILK</sequence>
<feature type="signal peptide" evidence="1">
    <location>
        <begin position="1"/>
        <end position="33"/>
    </location>
</feature>